<dbReference type="EMBL" id="JADFTS010000005">
    <property type="protein sequence ID" value="KAF9606820.1"/>
    <property type="molecule type" value="Genomic_DNA"/>
</dbReference>
<dbReference type="InterPro" id="IPR050796">
    <property type="entry name" value="SCF_F-box_component"/>
</dbReference>
<proteinExistence type="predicted"/>
<dbReference type="Pfam" id="PF08268">
    <property type="entry name" value="FBA_3"/>
    <property type="match status" value="1"/>
</dbReference>
<dbReference type="Proteomes" id="UP000631114">
    <property type="component" value="Unassembled WGS sequence"/>
</dbReference>
<dbReference type="PANTHER" id="PTHR31672:SF13">
    <property type="entry name" value="F-BOX PROTEIN CPR30-LIKE"/>
    <property type="match status" value="1"/>
</dbReference>
<dbReference type="InterPro" id="IPR017451">
    <property type="entry name" value="F-box-assoc_interact_dom"/>
</dbReference>
<dbReference type="NCBIfam" id="TIGR01640">
    <property type="entry name" value="F_box_assoc_1"/>
    <property type="match status" value="1"/>
</dbReference>
<name>A0A835LTC5_9MAGN</name>
<protein>
    <recommendedName>
        <fullName evidence="1">F-box associated beta-propeller type 3 domain-containing protein</fullName>
    </recommendedName>
</protein>
<sequence>MKSLYSCKQVCKSWYNIIKHLKFIQLHLLNNNNNNPNNNPPCLIIRQTWNEDYRVRLIYNNNNNNNPPCLIIRQTWNEDYHVRLIYNENVKALDETTLISSIVKVNSPPKRYVEIYSCNGLIFTVAKFNGWVLDIEPYFIINPITQDQIVVPKPPLIECIKDYLFGFGFDPVSKVFKVITIVTLQDTVCEIVAQVYNVGTNEWGMSSEIQFNIPSKSNDNESNKESNVFVNRALHWIGSTKISTGNTAQQIVLFNLDTEEFQQLPLPPGLGDKNIKRNLLVLGECLGVVHAIHAEYIRIWVMKDYRLESSWSKEYIIRHMPIDTSGASSLSANSYDEERRNFAFML</sequence>
<dbReference type="InterPro" id="IPR036047">
    <property type="entry name" value="F-box-like_dom_sf"/>
</dbReference>
<dbReference type="PANTHER" id="PTHR31672">
    <property type="entry name" value="BNACNNG10540D PROTEIN"/>
    <property type="match status" value="1"/>
</dbReference>
<accession>A0A835LTC5</accession>
<dbReference type="InterPro" id="IPR013187">
    <property type="entry name" value="F-box-assoc_dom_typ3"/>
</dbReference>
<feature type="domain" description="F-box associated beta-propeller type 3" evidence="1">
    <location>
        <begin position="112"/>
        <end position="317"/>
    </location>
</feature>
<reference evidence="2 3" key="1">
    <citation type="submission" date="2020-10" db="EMBL/GenBank/DDBJ databases">
        <title>The Coptis chinensis genome and diversification of protoberbering-type alkaloids.</title>
        <authorList>
            <person name="Wang B."/>
            <person name="Shu S."/>
            <person name="Song C."/>
            <person name="Liu Y."/>
        </authorList>
    </citation>
    <scope>NUCLEOTIDE SEQUENCE [LARGE SCALE GENOMIC DNA]</scope>
    <source>
        <strain evidence="2">HL-2020</strain>
        <tissue evidence="2">Leaf</tissue>
    </source>
</reference>
<dbReference type="SUPFAM" id="SSF81383">
    <property type="entry name" value="F-box domain"/>
    <property type="match status" value="1"/>
</dbReference>
<dbReference type="AlphaFoldDB" id="A0A835LTC5"/>
<keyword evidence="3" id="KW-1185">Reference proteome</keyword>
<comment type="caution">
    <text evidence="2">The sequence shown here is derived from an EMBL/GenBank/DDBJ whole genome shotgun (WGS) entry which is preliminary data.</text>
</comment>
<evidence type="ECO:0000313" key="3">
    <source>
        <dbReference type="Proteomes" id="UP000631114"/>
    </source>
</evidence>
<evidence type="ECO:0000313" key="2">
    <source>
        <dbReference type="EMBL" id="KAF9606820.1"/>
    </source>
</evidence>
<evidence type="ECO:0000259" key="1">
    <source>
        <dbReference type="Pfam" id="PF08268"/>
    </source>
</evidence>
<organism evidence="2 3">
    <name type="scientific">Coptis chinensis</name>
    <dbReference type="NCBI Taxonomy" id="261450"/>
    <lineage>
        <taxon>Eukaryota</taxon>
        <taxon>Viridiplantae</taxon>
        <taxon>Streptophyta</taxon>
        <taxon>Embryophyta</taxon>
        <taxon>Tracheophyta</taxon>
        <taxon>Spermatophyta</taxon>
        <taxon>Magnoliopsida</taxon>
        <taxon>Ranunculales</taxon>
        <taxon>Ranunculaceae</taxon>
        <taxon>Coptidoideae</taxon>
        <taxon>Coptis</taxon>
    </lineage>
</organism>
<gene>
    <name evidence="2" type="ORF">IFM89_029277</name>
</gene>